<dbReference type="GeneID" id="67025839"/>
<dbReference type="PANTHER" id="PTHR47190">
    <property type="entry name" value="DEHYDROGENASE, PUTATIVE-RELATED"/>
    <property type="match status" value="1"/>
</dbReference>
<dbReference type="InterPro" id="IPR007867">
    <property type="entry name" value="GMC_OxRtase_C"/>
</dbReference>
<accession>A0A8H8NN60</accession>
<sequence>MRKIDAIYADSIRAQDPKLGKNEFCWGALRSNIVHSPSSAELPEPHRTIGQLTSNPKGVSEGDLLASGALGAWQALPGTKAGVPLRKESEWKTRGDIDALIAAANDVIASYKNVSNLMLAYPNLTSTTIENHVASTVAGSNHWVGSTRLGTNSSTSVVDPNLKVWNTENLYVLDAGSMPSLPAGNPIGAILTMAEMASDKLLALN</sequence>
<dbReference type="InterPro" id="IPR036188">
    <property type="entry name" value="FAD/NAD-bd_sf"/>
</dbReference>
<dbReference type="PANTHER" id="PTHR47190:SF4">
    <property type="entry name" value="DEHYDROGENASE, PUTATIVE-RELATED"/>
    <property type="match status" value="1"/>
</dbReference>
<dbReference type="GO" id="GO:0016614">
    <property type="term" value="F:oxidoreductase activity, acting on CH-OH group of donors"/>
    <property type="evidence" value="ECO:0007669"/>
    <property type="project" value="InterPro"/>
</dbReference>
<protein>
    <submittedName>
        <fullName evidence="3">GMC oxidoreductase</fullName>
    </submittedName>
</protein>
<dbReference type="Pfam" id="PF05199">
    <property type="entry name" value="GMC_oxred_C"/>
    <property type="match status" value="1"/>
</dbReference>
<evidence type="ECO:0000313" key="4">
    <source>
        <dbReference type="Proteomes" id="UP000650533"/>
    </source>
</evidence>
<dbReference type="KEGG" id="rsx:RhiXN_03559"/>
<feature type="domain" description="Glucose-methanol-choline oxidoreductase C-terminal" evidence="2">
    <location>
        <begin position="118"/>
        <end position="194"/>
    </location>
</feature>
<dbReference type="RefSeq" id="XP_043175795.1">
    <property type="nucleotide sequence ID" value="XM_043323376.1"/>
</dbReference>
<evidence type="ECO:0000259" key="2">
    <source>
        <dbReference type="Pfam" id="PF05199"/>
    </source>
</evidence>
<proteinExistence type="predicted"/>
<reference evidence="3" key="1">
    <citation type="submission" date="2020-05" db="EMBL/GenBank/DDBJ databases">
        <title>Evolutionary and genomic comparisons of hybrid uninucleate and nonhybrid Rhizoctonia fungi.</title>
        <authorList>
            <person name="Li C."/>
            <person name="Chen X."/>
        </authorList>
    </citation>
    <scope>NUCLEOTIDE SEQUENCE</scope>
    <source>
        <strain evidence="3">AG-1 IA</strain>
    </source>
</reference>
<dbReference type="SUPFAM" id="SSF51905">
    <property type="entry name" value="FAD/NAD(P)-binding domain"/>
    <property type="match status" value="1"/>
</dbReference>
<evidence type="ECO:0000313" key="3">
    <source>
        <dbReference type="EMBL" id="QRW15558.1"/>
    </source>
</evidence>
<dbReference type="Gene3D" id="3.50.50.60">
    <property type="entry name" value="FAD/NAD(P)-binding domain"/>
    <property type="match status" value="1"/>
</dbReference>
<dbReference type="EMBL" id="CP059658">
    <property type="protein sequence ID" value="QRW15558.1"/>
    <property type="molecule type" value="Genomic_DNA"/>
</dbReference>
<dbReference type="AlphaFoldDB" id="A0A8H8NN60"/>
<dbReference type="Proteomes" id="UP000650533">
    <property type="component" value="Chromosome 1"/>
</dbReference>
<organism evidence="3 4">
    <name type="scientific">Rhizoctonia solani</name>
    <dbReference type="NCBI Taxonomy" id="456999"/>
    <lineage>
        <taxon>Eukaryota</taxon>
        <taxon>Fungi</taxon>
        <taxon>Dikarya</taxon>
        <taxon>Basidiomycota</taxon>
        <taxon>Agaricomycotina</taxon>
        <taxon>Agaricomycetes</taxon>
        <taxon>Cantharellales</taxon>
        <taxon>Ceratobasidiaceae</taxon>
        <taxon>Rhizoctonia</taxon>
    </lineage>
</organism>
<dbReference type="InterPro" id="IPR053208">
    <property type="entry name" value="GMC_Oxidoreductase_CD"/>
</dbReference>
<gene>
    <name evidence="3" type="ORF">RhiXN_03559</name>
</gene>
<comment type="cofactor">
    <cofactor evidence="1">
        <name>FAD</name>
        <dbReference type="ChEBI" id="CHEBI:57692"/>
    </cofactor>
</comment>
<evidence type="ECO:0000256" key="1">
    <source>
        <dbReference type="ARBA" id="ARBA00001974"/>
    </source>
</evidence>
<name>A0A8H8NN60_9AGAM</name>